<accession>A0A8X6P9T1</accession>
<dbReference type="GO" id="GO:0016020">
    <property type="term" value="C:membrane"/>
    <property type="evidence" value="ECO:0007669"/>
    <property type="project" value="TreeGrafter"/>
</dbReference>
<dbReference type="Proteomes" id="UP000887013">
    <property type="component" value="Unassembled WGS sequence"/>
</dbReference>
<evidence type="ECO:0000256" key="1">
    <source>
        <dbReference type="ARBA" id="ARBA00010136"/>
    </source>
</evidence>
<name>A0A8X6P9T1_NEPPI</name>
<keyword evidence="4" id="KW-1185">Reference proteome</keyword>
<dbReference type="AlphaFoldDB" id="A0A8X6P9T1"/>
<evidence type="ECO:0000313" key="4">
    <source>
        <dbReference type="Proteomes" id="UP000887013"/>
    </source>
</evidence>
<dbReference type="GO" id="GO:0008270">
    <property type="term" value="F:zinc ion binding"/>
    <property type="evidence" value="ECO:0007669"/>
    <property type="project" value="TreeGrafter"/>
</dbReference>
<dbReference type="Pfam" id="PF11838">
    <property type="entry name" value="ERAP1_C"/>
    <property type="match status" value="1"/>
</dbReference>
<comment type="caution">
    <text evidence="3">The sequence shown here is derived from an EMBL/GenBank/DDBJ whole genome shotgun (WGS) entry which is preliminary data.</text>
</comment>
<gene>
    <name evidence="3" type="primary">Trhde</name>
    <name evidence="3" type="ORF">NPIL_413321</name>
</gene>
<dbReference type="Gene3D" id="2.60.40.1910">
    <property type="match status" value="1"/>
</dbReference>
<evidence type="ECO:0000259" key="2">
    <source>
        <dbReference type="Pfam" id="PF11838"/>
    </source>
</evidence>
<comment type="similarity">
    <text evidence="1">Belongs to the peptidase M1 family.</text>
</comment>
<dbReference type="GO" id="GO:0006508">
    <property type="term" value="P:proteolysis"/>
    <property type="evidence" value="ECO:0007669"/>
    <property type="project" value="TreeGrafter"/>
</dbReference>
<dbReference type="PANTHER" id="PTHR11533:SF299">
    <property type="entry name" value="AMINOPEPTIDASE"/>
    <property type="match status" value="1"/>
</dbReference>
<proteinExistence type="inferred from homology"/>
<dbReference type="InterPro" id="IPR050344">
    <property type="entry name" value="Peptidase_M1_aminopeptidases"/>
</dbReference>
<dbReference type="EMBL" id="BMAW01112912">
    <property type="protein sequence ID" value="GFT55008.1"/>
    <property type="molecule type" value="Genomic_DNA"/>
</dbReference>
<dbReference type="PANTHER" id="PTHR11533">
    <property type="entry name" value="PROTEASE M1 ZINC METALLOPROTEASE"/>
    <property type="match status" value="1"/>
</dbReference>
<feature type="domain" description="ERAP1-like C-terminal" evidence="2">
    <location>
        <begin position="36"/>
        <end position="147"/>
    </location>
</feature>
<dbReference type="GO" id="GO:0042277">
    <property type="term" value="F:peptide binding"/>
    <property type="evidence" value="ECO:0007669"/>
    <property type="project" value="TreeGrafter"/>
</dbReference>
<dbReference type="InterPro" id="IPR024571">
    <property type="entry name" value="ERAP1-like_C_dom"/>
</dbReference>
<dbReference type="OrthoDB" id="6429501at2759"/>
<feature type="non-terminal residue" evidence="3">
    <location>
        <position position="1"/>
    </location>
</feature>
<organism evidence="3 4">
    <name type="scientific">Nephila pilipes</name>
    <name type="common">Giant wood spider</name>
    <name type="synonym">Nephila maculata</name>
    <dbReference type="NCBI Taxonomy" id="299642"/>
    <lineage>
        <taxon>Eukaryota</taxon>
        <taxon>Metazoa</taxon>
        <taxon>Ecdysozoa</taxon>
        <taxon>Arthropoda</taxon>
        <taxon>Chelicerata</taxon>
        <taxon>Arachnida</taxon>
        <taxon>Araneae</taxon>
        <taxon>Araneomorphae</taxon>
        <taxon>Entelegynae</taxon>
        <taxon>Araneoidea</taxon>
        <taxon>Nephilidae</taxon>
        <taxon>Nephila</taxon>
    </lineage>
</organism>
<protein>
    <submittedName>
        <fullName evidence="3">Thyrotropin-releasing hormone-degrading ectoenzyme</fullName>
    </submittedName>
</protein>
<reference evidence="3" key="1">
    <citation type="submission" date="2020-08" db="EMBL/GenBank/DDBJ databases">
        <title>Multicomponent nature underlies the extraordinary mechanical properties of spider dragline silk.</title>
        <authorList>
            <person name="Kono N."/>
            <person name="Nakamura H."/>
            <person name="Mori M."/>
            <person name="Yoshida Y."/>
            <person name="Ohtoshi R."/>
            <person name="Malay A.D."/>
            <person name="Moran D.A.P."/>
            <person name="Tomita M."/>
            <person name="Numata K."/>
            <person name="Arakawa K."/>
        </authorList>
    </citation>
    <scope>NUCLEOTIDE SEQUENCE</scope>
</reference>
<dbReference type="GO" id="GO:0043171">
    <property type="term" value="P:peptide catabolic process"/>
    <property type="evidence" value="ECO:0007669"/>
    <property type="project" value="TreeGrafter"/>
</dbReference>
<dbReference type="GO" id="GO:0070006">
    <property type="term" value="F:metalloaminopeptidase activity"/>
    <property type="evidence" value="ECO:0007669"/>
    <property type="project" value="TreeGrafter"/>
</dbReference>
<dbReference type="GO" id="GO:0005737">
    <property type="term" value="C:cytoplasm"/>
    <property type="evidence" value="ECO:0007669"/>
    <property type="project" value="TreeGrafter"/>
</dbReference>
<sequence>YAWSVPLSYTTGDGRSGLVWIHDEEELELNVSTESWVKFNVNQTGFYLVNYQKEDWMRFTDLLLTQHEVLSPSDRSNLLFDSFLLAEAGHVPLHLFLSMSQYLENETHFIPWETAYASFVYLCQMLEATEVNVLLKLEVVHKLRHVYVHFHENASLIHEVKMESVPQTAYTKPVATWQHVIHP</sequence>
<dbReference type="Gene3D" id="1.25.50.20">
    <property type="match status" value="1"/>
</dbReference>
<evidence type="ECO:0000313" key="3">
    <source>
        <dbReference type="EMBL" id="GFT55008.1"/>
    </source>
</evidence>
<dbReference type="GO" id="GO:0005615">
    <property type="term" value="C:extracellular space"/>
    <property type="evidence" value="ECO:0007669"/>
    <property type="project" value="TreeGrafter"/>
</dbReference>